<dbReference type="EMBL" id="FWFX01000013">
    <property type="protein sequence ID" value="SLN65226.1"/>
    <property type="molecule type" value="Genomic_DNA"/>
</dbReference>
<evidence type="ECO:0000313" key="3">
    <source>
        <dbReference type="Proteomes" id="UP000193061"/>
    </source>
</evidence>
<evidence type="ECO:0000256" key="1">
    <source>
        <dbReference type="SAM" id="Phobius"/>
    </source>
</evidence>
<protein>
    <recommendedName>
        <fullName evidence="4">Protein NnrT</fullName>
    </recommendedName>
</protein>
<keyword evidence="1" id="KW-0472">Membrane</keyword>
<keyword evidence="1" id="KW-1133">Transmembrane helix</keyword>
<sequence>MRYTVLTAFLLTPLFANAEAYERPVPQSQSATAEFWFMIASFALIIALWGVQKLVSRR</sequence>
<evidence type="ECO:0000313" key="2">
    <source>
        <dbReference type="EMBL" id="SLN65226.1"/>
    </source>
</evidence>
<accession>A0A1X6ZYZ4</accession>
<gene>
    <name evidence="2" type="ORF">ROA7450_03448</name>
</gene>
<dbReference type="AlphaFoldDB" id="A0A1X6ZYZ4"/>
<evidence type="ECO:0008006" key="4">
    <source>
        <dbReference type="Google" id="ProtNLM"/>
    </source>
</evidence>
<organism evidence="2 3">
    <name type="scientific">Roseovarius albus</name>
    <dbReference type="NCBI Taxonomy" id="1247867"/>
    <lineage>
        <taxon>Bacteria</taxon>
        <taxon>Pseudomonadati</taxon>
        <taxon>Pseudomonadota</taxon>
        <taxon>Alphaproteobacteria</taxon>
        <taxon>Rhodobacterales</taxon>
        <taxon>Roseobacteraceae</taxon>
        <taxon>Roseovarius</taxon>
    </lineage>
</organism>
<dbReference type="RefSeq" id="WP_200812977.1">
    <property type="nucleotide sequence ID" value="NZ_FWFX01000013.1"/>
</dbReference>
<keyword evidence="3" id="KW-1185">Reference proteome</keyword>
<reference evidence="2 3" key="1">
    <citation type="submission" date="2017-03" db="EMBL/GenBank/DDBJ databases">
        <authorList>
            <person name="Afonso C.L."/>
            <person name="Miller P.J."/>
            <person name="Scott M.A."/>
            <person name="Spackman E."/>
            <person name="Goraichik I."/>
            <person name="Dimitrov K.M."/>
            <person name="Suarez D.L."/>
            <person name="Swayne D.E."/>
        </authorList>
    </citation>
    <scope>NUCLEOTIDE SEQUENCE [LARGE SCALE GENOMIC DNA]</scope>
    <source>
        <strain evidence="2 3">CECT 7450</strain>
    </source>
</reference>
<proteinExistence type="predicted"/>
<keyword evidence="1" id="KW-0812">Transmembrane</keyword>
<feature type="transmembrane region" description="Helical" evidence="1">
    <location>
        <begin position="36"/>
        <end position="55"/>
    </location>
</feature>
<dbReference type="Proteomes" id="UP000193061">
    <property type="component" value="Unassembled WGS sequence"/>
</dbReference>
<name>A0A1X6ZYZ4_9RHOB</name>